<dbReference type="InterPro" id="IPR018573">
    <property type="entry name" value="Restrct_endonuc_II_AlwI"/>
</dbReference>
<keyword evidence="1" id="KW-0540">Nuclease</keyword>
<evidence type="ECO:0000313" key="2">
    <source>
        <dbReference type="Proteomes" id="UP000541058"/>
    </source>
</evidence>
<dbReference type="AlphaFoldDB" id="A0A7X8C5I8"/>
<keyword evidence="1" id="KW-0255">Endonuclease</keyword>
<organism evidence="1 2">
    <name type="scientific">Globicatella sulfidifaciens</name>
    <dbReference type="NCBI Taxonomy" id="136093"/>
    <lineage>
        <taxon>Bacteria</taxon>
        <taxon>Bacillati</taxon>
        <taxon>Bacillota</taxon>
        <taxon>Bacilli</taxon>
        <taxon>Lactobacillales</taxon>
        <taxon>Aerococcaceae</taxon>
        <taxon>Globicatella</taxon>
    </lineage>
</organism>
<accession>A0A7X8C5I8</accession>
<name>A0A7X8C5I8_9LACT</name>
<dbReference type="Gene3D" id="3.40.91.50">
    <property type="match status" value="1"/>
</dbReference>
<dbReference type="EMBL" id="JAAYSM010000393">
    <property type="protein sequence ID" value="NLJ19368.1"/>
    <property type="molecule type" value="Genomic_DNA"/>
</dbReference>
<keyword evidence="1" id="KW-0378">Hydrolase</keyword>
<evidence type="ECO:0000313" key="1">
    <source>
        <dbReference type="EMBL" id="NLJ19368.1"/>
    </source>
</evidence>
<dbReference type="Proteomes" id="UP000541058">
    <property type="component" value="Unassembled WGS sequence"/>
</dbReference>
<dbReference type="Pfam" id="PF09491">
    <property type="entry name" value="RE_AlwI"/>
    <property type="match status" value="1"/>
</dbReference>
<reference evidence="1 2" key="1">
    <citation type="journal article" date="2020" name="Biotechnol. Biofuels">
        <title>New insights from the biogas microbiome by comprehensive genome-resolved metagenomics of nearly 1600 species originating from multiple anaerobic digesters.</title>
        <authorList>
            <person name="Campanaro S."/>
            <person name="Treu L."/>
            <person name="Rodriguez-R L.M."/>
            <person name="Kovalovszki A."/>
            <person name="Ziels R.M."/>
            <person name="Maus I."/>
            <person name="Zhu X."/>
            <person name="Kougias P.G."/>
            <person name="Basile A."/>
            <person name="Luo G."/>
            <person name="Schluter A."/>
            <person name="Konstantinidis K.T."/>
            <person name="Angelidaki I."/>
        </authorList>
    </citation>
    <scope>NUCLEOTIDE SEQUENCE [LARGE SCALE GENOMIC DNA]</scope>
    <source>
        <strain evidence="1">AS23ysBPME_34</strain>
    </source>
</reference>
<comment type="caution">
    <text evidence="1">The sequence shown here is derived from an EMBL/GenBank/DDBJ whole genome shotgun (WGS) entry which is preliminary data.</text>
</comment>
<gene>
    <name evidence="1" type="ORF">GX355_10980</name>
</gene>
<dbReference type="RefSeq" id="WP_276649872.1">
    <property type="nucleotide sequence ID" value="NZ_JAAYSM010000393.1"/>
</dbReference>
<proteinExistence type="predicted"/>
<dbReference type="GO" id="GO:0004519">
    <property type="term" value="F:endonuclease activity"/>
    <property type="evidence" value="ECO:0007669"/>
    <property type="project" value="UniProtKB-KW"/>
</dbReference>
<protein>
    <submittedName>
        <fullName evidence="1">AlwI family type II restriction endonuclease</fullName>
    </submittedName>
</protein>
<sequence>MVKYKNNFSWRTAPRSIQVLLKWLPYFYEAQGQSWTTSINGIHPLRRSLRWKFENNEEEPNEGVKGVPYEDFIRGKQNNSRDLESLVRQQFTTAEQYGFMSSVKNNETKDEVLFISEAGRRVVESTFTPEDFLVQLLKMYIIVNKDEEGVFPFQIFIKLMNKFKFLSRFELTFMFAVTTPSKYETAVRAIEEFRQKYNDKQVIKNKLDNAKVEELLKHIWEDNFGVNTFPKSWSDYTDAFLRAVSYTNMFVTSGRGNYTKVRVSEHSYKKFELLINKFKFSTPTEDRKVPARDKIHWFGAVGNIPLPWDNFNDRKELVNNVLEKYKKITSGFGSKKELDEIQSKISSTKNITVLKDIESDLYQKLLKVNIEKYVKNESKTDDERKNILDRFNIILDNNDMSALWLEVNTWKSLVSLEGDKEVIPNFQMEIDLTPRAFAPGIGNTPDMEVHTEEYIIVPEVSLMTGKVQWEHEGSSVIDHVSNIASNNSDKNVIGLFISSSINYRTLWQFFILSKTSWLGKPIPVIPLTIKQYSSLVKKYFRKNKTIDDLYIKLQKTSEKALQFEKFEEWEEFIENEFPL</sequence>